<evidence type="ECO:0000313" key="3">
    <source>
        <dbReference type="Proteomes" id="UP001195483"/>
    </source>
</evidence>
<dbReference type="AlphaFoldDB" id="A0AAE0VRU3"/>
<reference evidence="2" key="2">
    <citation type="journal article" date="2021" name="Genome Biol. Evol.">
        <title>Developing a high-quality reference genome for a parasitic bivalve with doubly uniparental inheritance (Bivalvia: Unionida).</title>
        <authorList>
            <person name="Smith C.H."/>
        </authorList>
    </citation>
    <scope>NUCLEOTIDE SEQUENCE</scope>
    <source>
        <strain evidence="2">CHS0354</strain>
        <tissue evidence="2">Mantle</tissue>
    </source>
</reference>
<dbReference type="EMBL" id="JAEAOA010001086">
    <property type="protein sequence ID" value="KAK3586725.1"/>
    <property type="molecule type" value="Genomic_DNA"/>
</dbReference>
<dbReference type="Gene3D" id="3.40.50.1910">
    <property type="match status" value="1"/>
</dbReference>
<accession>A0AAE0VRU3</accession>
<dbReference type="InterPro" id="IPR043127">
    <property type="entry name" value="Sec-1-like_dom3a"/>
</dbReference>
<name>A0AAE0VRU3_9BIVA</name>
<dbReference type="SUPFAM" id="SSF56815">
    <property type="entry name" value="Sec1/munc18-like (SM) proteins"/>
    <property type="match status" value="1"/>
</dbReference>
<sequence length="678" mass="75089">MSAKSIASTSAAVVEKILSHVKRAVIFLDNPCAEIFHWHSGLKLFLDAGALDVKEFSSFESADPSQQKGVFIVSSLLEGVTSEIICDIIQASKFQYVVIITAHSSQFHRFSHTGTFLDTDDRSDFEKFEDNLLMWMGNVNYTAEVFHYPLFSISLGQSLFLTPAYSQLFPLMNSDINQVELQYNSHRSDKYSFDAIKEIGIQHLPMDLQKRYKMLVASLNSLLSEMGVREDLYCVGHTSHILATELENFPLAKSRRKTAQNRVSLVLVDRTLDMASAMSHSSETLMDRLNQTLPRLSNQHNTDLHINMARLCCVDKKLGADVIAPGCLASSSIENSSQSHLQSLLTSKMKDALMDVNRQLVEAASRAGLPISLKGKPTKVTAEQLYSTIDLFRGKYKQIASHLDAIQVAMAAAETLNCASSNHCDELLGVEKGLVQSMADNDLETVTSQLLKLLYDKDQEDKRNFNLDDILALLVFVYSMLETDSLGNTDLEKQLQAAFVKKIMQNQESLPPVIKSIVGEASAESMVADIVEDLWEKLISLSSAREQLQQFRSILDPGSAVSLPSLNPLIKQLVAVIFDPSKPDLPSIECKSSGFRDILKSGFGLFRSVGKPRPSDAPLMILFVVGGVTSMEFKQIKDVLHTYKPDTQVVLGSTRLLTPADGLNLCLAHDNVNISDVR</sequence>
<protein>
    <recommendedName>
        <fullName evidence="4">Sec1 family domain-containing protein 2</fullName>
    </recommendedName>
</protein>
<comment type="caution">
    <text evidence="2">The sequence shown here is derived from an EMBL/GenBank/DDBJ whole genome shotgun (WGS) entry which is preliminary data.</text>
</comment>
<dbReference type="Gene3D" id="1.25.40.60">
    <property type="match status" value="1"/>
</dbReference>
<dbReference type="Pfam" id="PF00995">
    <property type="entry name" value="Sec1"/>
    <property type="match status" value="1"/>
</dbReference>
<comment type="similarity">
    <text evidence="1">Belongs to the STXBP/unc-18/SEC1 family.</text>
</comment>
<organism evidence="2 3">
    <name type="scientific">Potamilus streckersoni</name>
    <dbReference type="NCBI Taxonomy" id="2493646"/>
    <lineage>
        <taxon>Eukaryota</taxon>
        <taxon>Metazoa</taxon>
        <taxon>Spiralia</taxon>
        <taxon>Lophotrochozoa</taxon>
        <taxon>Mollusca</taxon>
        <taxon>Bivalvia</taxon>
        <taxon>Autobranchia</taxon>
        <taxon>Heteroconchia</taxon>
        <taxon>Palaeoheterodonta</taxon>
        <taxon>Unionida</taxon>
        <taxon>Unionoidea</taxon>
        <taxon>Unionidae</taxon>
        <taxon>Ambleminae</taxon>
        <taxon>Lampsilini</taxon>
        <taxon>Potamilus</taxon>
    </lineage>
</organism>
<dbReference type="InterPro" id="IPR036045">
    <property type="entry name" value="Sec1-like_sf"/>
</dbReference>
<evidence type="ECO:0000256" key="1">
    <source>
        <dbReference type="ARBA" id="ARBA00009884"/>
    </source>
</evidence>
<dbReference type="PANTHER" id="PTHR11679">
    <property type="entry name" value="VESICLE PROTEIN SORTING-ASSOCIATED"/>
    <property type="match status" value="1"/>
</dbReference>
<dbReference type="Proteomes" id="UP001195483">
    <property type="component" value="Unassembled WGS sequence"/>
</dbReference>
<dbReference type="GO" id="GO:0016192">
    <property type="term" value="P:vesicle-mediated transport"/>
    <property type="evidence" value="ECO:0007669"/>
    <property type="project" value="InterPro"/>
</dbReference>
<keyword evidence="3" id="KW-1185">Reference proteome</keyword>
<evidence type="ECO:0008006" key="4">
    <source>
        <dbReference type="Google" id="ProtNLM"/>
    </source>
</evidence>
<dbReference type="InterPro" id="IPR001619">
    <property type="entry name" value="Sec1-like"/>
</dbReference>
<proteinExistence type="inferred from homology"/>
<dbReference type="Gene3D" id="3.90.830.10">
    <property type="entry name" value="Syntaxin Binding Protein 1, Chain A, domain 2"/>
    <property type="match status" value="1"/>
</dbReference>
<reference evidence="2" key="3">
    <citation type="submission" date="2023-05" db="EMBL/GenBank/DDBJ databases">
        <authorList>
            <person name="Smith C.H."/>
        </authorList>
    </citation>
    <scope>NUCLEOTIDE SEQUENCE</scope>
    <source>
        <strain evidence="2">CHS0354</strain>
        <tissue evidence="2">Mantle</tissue>
    </source>
</reference>
<gene>
    <name evidence="2" type="ORF">CHS0354_017523</name>
</gene>
<dbReference type="InterPro" id="IPR027482">
    <property type="entry name" value="Sec1-like_dom2"/>
</dbReference>
<evidence type="ECO:0000313" key="2">
    <source>
        <dbReference type="EMBL" id="KAK3586725.1"/>
    </source>
</evidence>
<reference evidence="2" key="1">
    <citation type="journal article" date="2021" name="Genome Biol. Evol.">
        <title>A High-Quality Reference Genome for a Parasitic Bivalve with Doubly Uniparental Inheritance (Bivalvia: Unionida).</title>
        <authorList>
            <person name="Smith C.H."/>
        </authorList>
    </citation>
    <scope>NUCLEOTIDE SEQUENCE</scope>
    <source>
        <strain evidence="2">CHS0354</strain>
    </source>
</reference>